<keyword evidence="8 10" id="KW-0472">Membrane</keyword>
<keyword evidence="13" id="KW-1185">Reference proteome</keyword>
<dbReference type="Pfam" id="PF10206">
    <property type="entry name" value="WRW"/>
    <property type="match status" value="1"/>
</dbReference>
<dbReference type="GO" id="GO:0042776">
    <property type="term" value="P:proton motive force-driven mitochondrial ATP synthesis"/>
    <property type="evidence" value="ECO:0000318"/>
    <property type="project" value="GO_Central"/>
</dbReference>
<organism evidence="12 13">
    <name type="scientific">Helobdella robusta</name>
    <name type="common">Californian leech</name>
    <dbReference type="NCBI Taxonomy" id="6412"/>
    <lineage>
        <taxon>Eukaryota</taxon>
        <taxon>Metazoa</taxon>
        <taxon>Spiralia</taxon>
        <taxon>Lophotrochozoa</taxon>
        <taxon>Annelida</taxon>
        <taxon>Clitellata</taxon>
        <taxon>Hirudinea</taxon>
        <taxon>Rhynchobdellida</taxon>
        <taxon>Glossiphoniidae</taxon>
        <taxon>Helobdella</taxon>
    </lineage>
</organism>
<dbReference type="PANTHER" id="PTHR13080">
    <property type="entry name" value="ATP SYNTHASE F CHAIN, MITOCHONDRIAL-RELATED"/>
    <property type="match status" value="1"/>
</dbReference>
<evidence type="ECO:0000256" key="6">
    <source>
        <dbReference type="ARBA" id="ARBA00023065"/>
    </source>
</evidence>
<evidence type="ECO:0000256" key="7">
    <source>
        <dbReference type="ARBA" id="ARBA00023128"/>
    </source>
</evidence>
<dbReference type="OrthoDB" id="8921675at2759"/>
<evidence type="ECO:0000256" key="4">
    <source>
        <dbReference type="ARBA" id="ARBA00022547"/>
    </source>
</evidence>
<dbReference type="EMBL" id="AMQM01005317">
    <property type="status" value="NOT_ANNOTATED_CDS"/>
    <property type="molecule type" value="Genomic_DNA"/>
</dbReference>
<keyword evidence="10" id="KW-0812">Transmembrane</keyword>
<dbReference type="GeneID" id="20195962"/>
<dbReference type="CTD" id="20195962"/>
<evidence type="ECO:0000256" key="3">
    <source>
        <dbReference type="ARBA" id="ARBA00022448"/>
    </source>
</evidence>
<evidence type="ECO:0000256" key="9">
    <source>
        <dbReference type="ARBA" id="ARBA00023310"/>
    </source>
</evidence>
<sequence>IGEYPPEYNPRVHGPYYPSRYYGKADTKFTQVKLGEMGQWLGRRNYDPLSMLRCIGRGWTRWQMKWMMPKRASIAPVVQFCMGVSLFFYVNNYRR</sequence>
<keyword evidence="6" id="KW-0406">Ion transport</keyword>
<dbReference type="GO" id="GO:1902600">
    <property type="term" value="P:proton transmembrane transport"/>
    <property type="evidence" value="ECO:0007669"/>
    <property type="project" value="UniProtKB-KW"/>
</dbReference>
<keyword evidence="10" id="KW-1133">Transmembrane helix</keyword>
<dbReference type="OMA" id="HKYVQPK"/>
<protein>
    <submittedName>
        <fullName evidence="11 12">Uncharacterized protein</fullName>
    </submittedName>
</protein>
<evidence type="ECO:0000313" key="12">
    <source>
        <dbReference type="EnsemblMetazoa" id="HelroP126823"/>
    </source>
</evidence>
<evidence type="ECO:0000256" key="5">
    <source>
        <dbReference type="ARBA" id="ARBA00022781"/>
    </source>
</evidence>
<evidence type="ECO:0000256" key="8">
    <source>
        <dbReference type="ARBA" id="ARBA00023136"/>
    </source>
</evidence>
<reference evidence="12" key="3">
    <citation type="submission" date="2015-06" db="UniProtKB">
        <authorList>
            <consortium name="EnsemblMetazoa"/>
        </authorList>
    </citation>
    <scope>IDENTIFICATION</scope>
</reference>
<dbReference type="InterPro" id="IPR019344">
    <property type="entry name" value="F1F0-ATPsyn_F_prd"/>
</dbReference>
<keyword evidence="9" id="KW-0066">ATP synthesis</keyword>
<dbReference type="AlphaFoldDB" id="T1EHB2"/>
<dbReference type="GO" id="GO:0045259">
    <property type="term" value="C:proton-transporting ATP synthase complex"/>
    <property type="evidence" value="ECO:0000318"/>
    <property type="project" value="GO_Central"/>
</dbReference>
<dbReference type="GO" id="GO:0031966">
    <property type="term" value="C:mitochondrial membrane"/>
    <property type="evidence" value="ECO:0007669"/>
    <property type="project" value="UniProtKB-SubCell"/>
</dbReference>
<comment type="similarity">
    <text evidence="2">Belongs to the ATPase F chain family.</text>
</comment>
<proteinExistence type="inferred from homology"/>
<gene>
    <name evidence="12" type="primary">20195962</name>
    <name evidence="11" type="ORF">HELRODRAFT_126823</name>
</gene>
<keyword evidence="5" id="KW-0375">Hydrogen ion transport</keyword>
<feature type="transmembrane region" description="Helical" evidence="10">
    <location>
        <begin position="72"/>
        <end position="90"/>
    </location>
</feature>
<dbReference type="FunCoup" id="T1EHB2">
    <property type="interactions" value="456"/>
</dbReference>
<reference evidence="13" key="1">
    <citation type="submission" date="2012-12" db="EMBL/GenBank/DDBJ databases">
        <authorList>
            <person name="Hellsten U."/>
            <person name="Grimwood J."/>
            <person name="Chapman J.A."/>
            <person name="Shapiro H."/>
            <person name="Aerts A."/>
            <person name="Otillar R.P."/>
            <person name="Terry A.Y."/>
            <person name="Boore J.L."/>
            <person name="Simakov O."/>
            <person name="Marletaz F."/>
            <person name="Cho S.-J."/>
            <person name="Edsinger-Gonzales E."/>
            <person name="Havlak P."/>
            <person name="Kuo D.-H."/>
            <person name="Larsson T."/>
            <person name="Lv J."/>
            <person name="Arendt D."/>
            <person name="Savage R."/>
            <person name="Osoegawa K."/>
            <person name="de Jong P."/>
            <person name="Lindberg D.R."/>
            <person name="Seaver E.C."/>
            <person name="Weisblat D.A."/>
            <person name="Putnam N.H."/>
            <person name="Grigoriev I.V."/>
            <person name="Rokhsar D.S."/>
        </authorList>
    </citation>
    <scope>NUCLEOTIDE SEQUENCE</scope>
</reference>
<dbReference type="RefSeq" id="XP_009021219.1">
    <property type="nucleotide sequence ID" value="XM_009022971.1"/>
</dbReference>
<dbReference type="eggNOG" id="KOG4092">
    <property type="taxonomic scope" value="Eukaryota"/>
</dbReference>
<dbReference type="Proteomes" id="UP000015101">
    <property type="component" value="Unassembled WGS sequence"/>
</dbReference>
<name>T1EHB2_HELRO</name>
<dbReference type="KEGG" id="hro:HELRODRAFT_126823"/>
<dbReference type="EMBL" id="KB096900">
    <property type="protein sequence ID" value="ESO00582.1"/>
    <property type="molecule type" value="Genomic_DNA"/>
</dbReference>
<comment type="subcellular location">
    <subcellularLocation>
        <location evidence="1">Mitochondrion membrane</location>
    </subcellularLocation>
</comment>
<dbReference type="PANTHER" id="PTHR13080:SF20">
    <property type="entry name" value="ATP SYNTHASE SUBUNIT F, MITOCHONDRIAL-RELATED"/>
    <property type="match status" value="1"/>
</dbReference>
<dbReference type="HOGENOM" id="CLU_156759_0_0_1"/>
<keyword evidence="4" id="KW-0138">CF(0)</keyword>
<reference evidence="11 13" key="2">
    <citation type="journal article" date="2013" name="Nature">
        <title>Insights into bilaterian evolution from three spiralian genomes.</title>
        <authorList>
            <person name="Simakov O."/>
            <person name="Marletaz F."/>
            <person name="Cho S.J."/>
            <person name="Edsinger-Gonzales E."/>
            <person name="Havlak P."/>
            <person name="Hellsten U."/>
            <person name="Kuo D.H."/>
            <person name="Larsson T."/>
            <person name="Lv J."/>
            <person name="Arendt D."/>
            <person name="Savage R."/>
            <person name="Osoegawa K."/>
            <person name="de Jong P."/>
            <person name="Grimwood J."/>
            <person name="Chapman J.A."/>
            <person name="Shapiro H."/>
            <person name="Aerts A."/>
            <person name="Otillar R.P."/>
            <person name="Terry A.Y."/>
            <person name="Boore J.L."/>
            <person name="Grigoriev I.V."/>
            <person name="Lindberg D.R."/>
            <person name="Seaver E.C."/>
            <person name="Weisblat D.A."/>
            <person name="Putnam N.H."/>
            <person name="Rokhsar D.S."/>
        </authorList>
    </citation>
    <scope>NUCLEOTIDE SEQUENCE</scope>
</reference>
<dbReference type="EnsemblMetazoa" id="HelroT126823">
    <property type="protein sequence ID" value="HelroP126823"/>
    <property type="gene ID" value="HelroG126823"/>
</dbReference>
<dbReference type="STRING" id="6412.T1EHB2"/>
<evidence type="ECO:0000313" key="11">
    <source>
        <dbReference type="EMBL" id="ESO00582.1"/>
    </source>
</evidence>
<accession>T1EHB2</accession>
<dbReference type="InParanoid" id="T1EHB2"/>
<evidence type="ECO:0000256" key="2">
    <source>
        <dbReference type="ARBA" id="ARBA00005895"/>
    </source>
</evidence>
<evidence type="ECO:0000256" key="10">
    <source>
        <dbReference type="SAM" id="Phobius"/>
    </source>
</evidence>
<evidence type="ECO:0000256" key="1">
    <source>
        <dbReference type="ARBA" id="ARBA00004325"/>
    </source>
</evidence>
<evidence type="ECO:0000313" key="13">
    <source>
        <dbReference type="Proteomes" id="UP000015101"/>
    </source>
</evidence>
<keyword evidence="7" id="KW-0496">Mitochondrion</keyword>
<keyword evidence="3" id="KW-0813">Transport</keyword>